<dbReference type="EMBL" id="JAGIZQ010000001">
    <property type="protein sequence ID" value="KAH6649810.1"/>
    <property type="molecule type" value="Genomic_DNA"/>
</dbReference>
<organism evidence="1 2">
    <name type="scientific">Chaetomium tenue</name>
    <dbReference type="NCBI Taxonomy" id="1854479"/>
    <lineage>
        <taxon>Eukaryota</taxon>
        <taxon>Fungi</taxon>
        <taxon>Dikarya</taxon>
        <taxon>Ascomycota</taxon>
        <taxon>Pezizomycotina</taxon>
        <taxon>Sordariomycetes</taxon>
        <taxon>Sordariomycetidae</taxon>
        <taxon>Sordariales</taxon>
        <taxon>Chaetomiaceae</taxon>
        <taxon>Chaetomium</taxon>
    </lineage>
</organism>
<dbReference type="Proteomes" id="UP000724584">
    <property type="component" value="Unassembled WGS sequence"/>
</dbReference>
<proteinExistence type="predicted"/>
<gene>
    <name evidence="1" type="ORF">F5144DRAFT_588448</name>
</gene>
<protein>
    <submittedName>
        <fullName evidence="1">Uncharacterized protein</fullName>
    </submittedName>
</protein>
<evidence type="ECO:0000313" key="1">
    <source>
        <dbReference type="EMBL" id="KAH6649810.1"/>
    </source>
</evidence>
<reference evidence="1 2" key="1">
    <citation type="journal article" date="2021" name="Nat. Commun.">
        <title>Genetic determinants of endophytism in the Arabidopsis root mycobiome.</title>
        <authorList>
            <person name="Mesny F."/>
            <person name="Miyauchi S."/>
            <person name="Thiergart T."/>
            <person name="Pickel B."/>
            <person name="Atanasova L."/>
            <person name="Karlsson M."/>
            <person name="Huettel B."/>
            <person name="Barry K.W."/>
            <person name="Haridas S."/>
            <person name="Chen C."/>
            <person name="Bauer D."/>
            <person name="Andreopoulos W."/>
            <person name="Pangilinan J."/>
            <person name="LaButti K."/>
            <person name="Riley R."/>
            <person name="Lipzen A."/>
            <person name="Clum A."/>
            <person name="Drula E."/>
            <person name="Henrissat B."/>
            <person name="Kohler A."/>
            <person name="Grigoriev I.V."/>
            <person name="Martin F.M."/>
            <person name="Hacquard S."/>
        </authorList>
    </citation>
    <scope>NUCLEOTIDE SEQUENCE [LARGE SCALE GENOMIC DNA]</scope>
    <source>
        <strain evidence="1 2">MPI-SDFR-AT-0079</strain>
    </source>
</reference>
<comment type="caution">
    <text evidence="1">The sequence shown here is derived from an EMBL/GenBank/DDBJ whole genome shotgun (WGS) entry which is preliminary data.</text>
</comment>
<keyword evidence="2" id="KW-1185">Reference proteome</keyword>
<name>A0ACB7PNB5_9PEZI</name>
<sequence length="196" mass="22669">MALPAAVLVLVRQVICSAHGHLEMLAEYPNDAINVFELLRLDPRKAPFYPPNKSYWRVDDQYQEVHDKVTQHHMEMLNRAKAGLRRPNPREVDYEKTLTMSASVLEQDGPRLYYLEVFLPMLEKEIEGKPRECVWSLVHAFHLRECGETWEITGMRCDRGRGTERESDRIGGNEYIDFIVAVLTGIENLVRSLAET</sequence>
<accession>A0ACB7PNB5</accession>
<evidence type="ECO:0000313" key="2">
    <source>
        <dbReference type="Proteomes" id="UP000724584"/>
    </source>
</evidence>